<evidence type="ECO:0000256" key="4">
    <source>
        <dbReference type="ARBA" id="ARBA00023237"/>
    </source>
</evidence>
<feature type="domain" description="RagB/SusD" evidence="5">
    <location>
        <begin position="673"/>
        <end position="718"/>
    </location>
</feature>
<sequence>MKIREITFVLLLAILSSCVEQDLTGDKPIKISNLTGKVEKGPFTQGSTVTIHELTKELKPTGKLFQTEIKNNEGDFALESAAEFVSPYVNIACDGYFFNEITGNLSNSQIRLESVVDISSKRNNINVNILTHLSKDRIIKLMKEGKNYEEATAQTREELLSCFGLQEYKDLDFEDFSISSGDQHAGALIMISSILLSNLTEAYFTEFISIVKNDFTDSGTLSDSIQYYFREESLNLPVEQIAANIKNRYQDLGKTIEVPDLNYFIDWDGDGIAGNELGNPDTERQLKFEIDTLRVGKDGGSFKVAIQTNIPFSLNTNKPSNGYIEPESIFRDKVVVSDTLIQGNELSINIRPATGPFQRPATIRIVSFDKKITADLVILQEGDFSDEFKNNLYIKSIMMQAAKAFDYSHTLEALYSNCFTTNNFAWEQFTLHNITPTNQLVKDTWSALYSGIVYLNLLEENTGRHNFKYTLALRTLLYGHLISLWGDVPYLTTSRPDPTNPPGRQSKAEIYSILKNGLQECLTIFPAGKTNSYFQVSTDVIRTLLAKTSMQEGNYQEALSHLQAVISGGRYALSNNRQDAVGTASTEILYAINTNTLPLQHFSTVIENSHYLPLILYADVILSAAECAHKTGQLETALIYLNQVRLKNGEEPATHASFEADLKVTWKSRLKGSFSYFDFLKRNDWAMNELNIQAYQLLLPIPQSETDVNPNVPQNPGY</sequence>
<reference evidence="6" key="1">
    <citation type="submission" date="2019-08" db="EMBL/GenBank/DDBJ databases">
        <authorList>
            <person name="Kucharzyk K."/>
            <person name="Murdoch R.W."/>
            <person name="Higgins S."/>
            <person name="Loffler F."/>
        </authorList>
    </citation>
    <scope>NUCLEOTIDE SEQUENCE</scope>
</reference>
<accession>A0A644WFS5</accession>
<name>A0A644WFS5_9ZZZZ</name>
<gene>
    <name evidence="6" type="ORF">SDC9_48708</name>
</gene>
<dbReference type="InterPro" id="IPR012944">
    <property type="entry name" value="SusD_RagB_dom"/>
</dbReference>
<proteinExistence type="predicted"/>
<comment type="caution">
    <text evidence="6">The sequence shown here is derived from an EMBL/GenBank/DDBJ whole genome shotgun (WGS) entry which is preliminary data.</text>
</comment>
<evidence type="ECO:0000259" key="5">
    <source>
        <dbReference type="Pfam" id="PF07980"/>
    </source>
</evidence>
<keyword evidence="3" id="KW-0472">Membrane</keyword>
<dbReference type="Pfam" id="PF07980">
    <property type="entry name" value="SusD_RagB"/>
    <property type="match status" value="2"/>
</dbReference>
<dbReference type="InterPro" id="IPR011990">
    <property type="entry name" value="TPR-like_helical_dom_sf"/>
</dbReference>
<dbReference type="SUPFAM" id="SSF48452">
    <property type="entry name" value="TPR-like"/>
    <property type="match status" value="1"/>
</dbReference>
<evidence type="ECO:0000256" key="1">
    <source>
        <dbReference type="ARBA" id="ARBA00004442"/>
    </source>
</evidence>
<protein>
    <recommendedName>
        <fullName evidence="5">RagB/SusD domain-containing protein</fullName>
    </recommendedName>
</protein>
<dbReference type="AlphaFoldDB" id="A0A644WFS5"/>
<feature type="domain" description="RagB/SusD" evidence="5">
    <location>
        <begin position="552"/>
        <end position="647"/>
    </location>
</feature>
<keyword evidence="2" id="KW-0732">Signal</keyword>
<dbReference type="Gene3D" id="1.25.40.390">
    <property type="match status" value="2"/>
</dbReference>
<dbReference type="PROSITE" id="PS51257">
    <property type="entry name" value="PROKAR_LIPOPROTEIN"/>
    <property type="match status" value="1"/>
</dbReference>
<evidence type="ECO:0000256" key="2">
    <source>
        <dbReference type="ARBA" id="ARBA00022729"/>
    </source>
</evidence>
<comment type="subcellular location">
    <subcellularLocation>
        <location evidence="1">Cell outer membrane</location>
    </subcellularLocation>
</comment>
<organism evidence="6">
    <name type="scientific">bioreactor metagenome</name>
    <dbReference type="NCBI Taxonomy" id="1076179"/>
    <lineage>
        <taxon>unclassified sequences</taxon>
        <taxon>metagenomes</taxon>
        <taxon>ecological metagenomes</taxon>
    </lineage>
</organism>
<keyword evidence="4" id="KW-0998">Cell outer membrane</keyword>
<evidence type="ECO:0000256" key="3">
    <source>
        <dbReference type="ARBA" id="ARBA00023136"/>
    </source>
</evidence>
<dbReference type="GO" id="GO:0009279">
    <property type="term" value="C:cell outer membrane"/>
    <property type="evidence" value="ECO:0007669"/>
    <property type="project" value="UniProtKB-SubCell"/>
</dbReference>
<dbReference type="EMBL" id="VSSQ01000870">
    <property type="protein sequence ID" value="MPM02459.1"/>
    <property type="molecule type" value="Genomic_DNA"/>
</dbReference>
<evidence type="ECO:0000313" key="6">
    <source>
        <dbReference type="EMBL" id="MPM02459.1"/>
    </source>
</evidence>